<comment type="subcellular location">
    <subcellularLocation>
        <location evidence="1">Cell inner membrane</location>
        <topology evidence="1">Multi-pass membrane protein</topology>
    </subcellularLocation>
</comment>
<dbReference type="Gene3D" id="1.20.1250.20">
    <property type="entry name" value="MFS general substrate transporter like domains"/>
    <property type="match status" value="2"/>
</dbReference>
<dbReference type="Proteomes" id="UP000239539">
    <property type="component" value="Unassembled WGS sequence"/>
</dbReference>
<feature type="transmembrane region" description="Helical" evidence="8">
    <location>
        <begin position="309"/>
        <end position="336"/>
    </location>
</feature>
<dbReference type="Pfam" id="PF12832">
    <property type="entry name" value="MFS_1_like"/>
    <property type="match status" value="1"/>
</dbReference>
<feature type="transmembrane region" description="Helical" evidence="8">
    <location>
        <begin position="223"/>
        <end position="247"/>
    </location>
</feature>
<reference evidence="11" key="1">
    <citation type="journal article" date="2020" name="Int. J. Syst. Evol. Microbiol.">
        <title>Alteromonas alba sp. nov., a marine bacterium isolated from the seawater of the West Pacific Ocean.</title>
        <authorList>
            <person name="Sun C."/>
            <person name="Wu Y.-H."/>
            <person name="Xamxidin M."/>
            <person name="Cheng H."/>
            <person name="Xu X.-W."/>
        </authorList>
    </citation>
    <scope>NUCLEOTIDE SEQUENCE [LARGE SCALE GENOMIC DNA]</scope>
    <source>
        <strain evidence="11">9a2</strain>
    </source>
</reference>
<organism evidence="10 11">
    <name type="scientific">Alteromonas gracilis</name>
    <dbReference type="NCBI Taxonomy" id="1479524"/>
    <lineage>
        <taxon>Bacteria</taxon>
        <taxon>Pseudomonadati</taxon>
        <taxon>Pseudomonadota</taxon>
        <taxon>Gammaproteobacteria</taxon>
        <taxon>Alteromonadales</taxon>
        <taxon>Alteromonadaceae</taxon>
        <taxon>Alteromonas/Salinimonas group</taxon>
        <taxon>Alteromonas</taxon>
    </lineage>
</organism>
<evidence type="ECO:0000313" key="10">
    <source>
        <dbReference type="EMBL" id="PRO68100.1"/>
    </source>
</evidence>
<feature type="transmembrane region" description="Helical" evidence="8">
    <location>
        <begin position="259"/>
        <end position="276"/>
    </location>
</feature>
<dbReference type="PROSITE" id="PS50850">
    <property type="entry name" value="MFS"/>
    <property type="match status" value="1"/>
</dbReference>
<dbReference type="InterPro" id="IPR036259">
    <property type="entry name" value="MFS_trans_sf"/>
</dbReference>
<keyword evidence="3" id="KW-1003">Cell membrane</keyword>
<dbReference type="SUPFAM" id="SSF103473">
    <property type="entry name" value="MFS general substrate transporter"/>
    <property type="match status" value="1"/>
</dbReference>
<sequence>MSHNGLKNTESAGANTVNCAASSKTALFILAITYWLYFGQLGVLVPYLGIFLDGRGFSSAEIGELFAVITLARILGPGLWAGVADKTGNAIGVMRLGCFLTALTFSSVLYFTSFWGLTLAFGLMMMFWTAVLPQLEVITMNSVANTNTTYGQIRLWGSVGFICLTVGVGKALDIFSTDTPVHASIFVLALLFISTLFIRAPKESAPESSAVGSIWKFAKQKPFAVFIFASACLQISFGAYYGFFALYMRDLEYSGQETGIFIALGVLAEVGIFLIARRLISQFGVWNLLFLSIALTGLRWYVMAAFADFFMVIVLSQLIHALSFGLTHAVSVHFIHQFLPKAYHSRGQAVYISVAFGLGGAFGNYMAGQQWQQGTNAYETFVTAAVFAAIGALSLLICSRKEMESAKAA</sequence>
<feature type="domain" description="Major facilitator superfamily (MFS) profile" evidence="9">
    <location>
        <begin position="222"/>
        <end position="409"/>
    </location>
</feature>
<protein>
    <submittedName>
        <fullName evidence="10">MFS transporter</fullName>
    </submittedName>
</protein>
<dbReference type="InterPro" id="IPR026032">
    <property type="entry name" value="HcaT-like"/>
</dbReference>
<dbReference type="RefSeq" id="WP_105931816.1">
    <property type="nucleotide sequence ID" value="NZ_PVNO01000027.1"/>
</dbReference>
<dbReference type="PIRSF" id="PIRSF004925">
    <property type="entry name" value="HcaT"/>
    <property type="match status" value="1"/>
</dbReference>
<keyword evidence="7 8" id="KW-0472">Membrane</keyword>
<dbReference type="PANTHER" id="PTHR23522:SF10">
    <property type="entry name" value="3-PHENYLPROPIONIC ACID TRANSPORTER-RELATED"/>
    <property type="match status" value="1"/>
</dbReference>
<evidence type="ECO:0000256" key="5">
    <source>
        <dbReference type="ARBA" id="ARBA00022692"/>
    </source>
</evidence>
<evidence type="ECO:0000256" key="2">
    <source>
        <dbReference type="ARBA" id="ARBA00022448"/>
    </source>
</evidence>
<feature type="transmembrane region" description="Helical" evidence="8">
    <location>
        <begin position="380"/>
        <end position="398"/>
    </location>
</feature>
<feature type="transmembrane region" description="Helical" evidence="8">
    <location>
        <begin position="62"/>
        <end position="81"/>
    </location>
</feature>
<feature type="transmembrane region" description="Helical" evidence="8">
    <location>
        <begin position="155"/>
        <end position="175"/>
    </location>
</feature>
<feature type="transmembrane region" description="Helical" evidence="8">
    <location>
        <begin position="93"/>
        <end position="111"/>
    </location>
</feature>
<keyword evidence="2" id="KW-0813">Transport</keyword>
<evidence type="ECO:0000256" key="8">
    <source>
        <dbReference type="SAM" id="Phobius"/>
    </source>
</evidence>
<accession>A0ABX5CN78</accession>
<dbReference type="InterPro" id="IPR024989">
    <property type="entry name" value="MFS_assoc_dom"/>
</dbReference>
<evidence type="ECO:0000259" key="9">
    <source>
        <dbReference type="PROSITE" id="PS50850"/>
    </source>
</evidence>
<proteinExistence type="predicted"/>
<feature type="transmembrane region" description="Helical" evidence="8">
    <location>
        <begin position="27"/>
        <end position="50"/>
    </location>
</feature>
<dbReference type="InterPro" id="IPR020846">
    <property type="entry name" value="MFS_dom"/>
</dbReference>
<dbReference type="NCBIfam" id="NF037955">
    <property type="entry name" value="mfs"/>
    <property type="match status" value="1"/>
</dbReference>
<gene>
    <name evidence="10" type="ORF">C6Y39_13675</name>
</gene>
<feature type="transmembrane region" description="Helical" evidence="8">
    <location>
        <begin position="283"/>
        <end position="303"/>
    </location>
</feature>
<evidence type="ECO:0000256" key="3">
    <source>
        <dbReference type="ARBA" id="ARBA00022475"/>
    </source>
</evidence>
<keyword evidence="6 8" id="KW-1133">Transmembrane helix</keyword>
<dbReference type="PANTHER" id="PTHR23522">
    <property type="entry name" value="BLL5896 PROTEIN"/>
    <property type="match status" value="1"/>
</dbReference>
<dbReference type="EMBL" id="PVNO01000027">
    <property type="protein sequence ID" value="PRO68100.1"/>
    <property type="molecule type" value="Genomic_DNA"/>
</dbReference>
<evidence type="ECO:0000256" key="4">
    <source>
        <dbReference type="ARBA" id="ARBA00022519"/>
    </source>
</evidence>
<evidence type="ECO:0000256" key="6">
    <source>
        <dbReference type="ARBA" id="ARBA00022989"/>
    </source>
</evidence>
<keyword evidence="4" id="KW-0997">Cell inner membrane</keyword>
<name>A0ABX5CN78_9ALTE</name>
<evidence type="ECO:0000256" key="7">
    <source>
        <dbReference type="ARBA" id="ARBA00023136"/>
    </source>
</evidence>
<comment type="caution">
    <text evidence="10">The sequence shown here is derived from an EMBL/GenBank/DDBJ whole genome shotgun (WGS) entry which is preliminary data.</text>
</comment>
<feature type="transmembrane region" description="Helical" evidence="8">
    <location>
        <begin position="117"/>
        <end position="135"/>
    </location>
</feature>
<evidence type="ECO:0000313" key="11">
    <source>
        <dbReference type="Proteomes" id="UP000239539"/>
    </source>
</evidence>
<keyword evidence="11" id="KW-1185">Reference proteome</keyword>
<evidence type="ECO:0000256" key="1">
    <source>
        <dbReference type="ARBA" id="ARBA00004429"/>
    </source>
</evidence>
<feature type="transmembrane region" description="Helical" evidence="8">
    <location>
        <begin position="181"/>
        <end position="198"/>
    </location>
</feature>
<keyword evidence="5 8" id="KW-0812">Transmembrane</keyword>
<feature type="transmembrane region" description="Helical" evidence="8">
    <location>
        <begin position="348"/>
        <end position="368"/>
    </location>
</feature>